<dbReference type="Proteomes" id="UP000238523">
    <property type="component" value="Plasmid pRLN2"/>
</dbReference>
<proteinExistence type="predicted"/>
<geneLocation type="plasmid" evidence="2">
    <name>prln2</name>
</geneLocation>
<name>A0A2K9ZEW9_RHILE</name>
<keyword evidence="1" id="KW-0614">Plasmid</keyword>
<accession>A0A2K9ZEW9</accession>
<dbReference type="EMBL" id="CP025014">
    <property type="protein sequence ID" value="AUW46740.1"/>
    <property type="molecule type" value="Genomic_DNA"/>
</dbReference>
<gene>
    <name evidence="1" type="ORF">CUJ84_pRLN2000195</name>
</gene>
<reference evidence="1 2" key="1">
    <citation type="submission" date="2017-11" db="EMBL/GenBank/DDBJ databases">
        <title>Complete genome of Rhizobium leguminosarum Norway, an ineffective micro-symbiont.</title>
        <authorList>
            <person name="Hoffrichter A."/>
            <person name="Liang J."/>
            <person name="Brachmann A."/>
            <person name="Marin M."/>
        </authorList>
    </citation>
    <scope>NUCLEOTIDE SEQUENCE [LARGE SCALE GENOMIC DNA]</scope>
    <source>
        <strain evidence="1 2">Norway</strain>
        <plasmid evidence="2">prln2</plasmid>
    </source>
</reference>
<sequence length="72" mass="8294">MRSDMTESDALRQEIYRLAAAAEADPETTSNLKALAVQLWANFDEFTVEDLEDILRDEWRTRGLPFNDNADM</sequence>
<organism evidence="1 2">
    <name type="scientific">Rhizobium leguminosarum</name>
    <dbReference type="NCBI Taxonomy" id="384"/>
    <lineage>
        <taxon>Bacteria</taxon>
        <taxon>Pseudomonadati</taxon>
        <taxon>Pseudomonadota</taxon>
        <taxon>Alphaproteobacteria</taxon>
        <taxon>Hyphomicrobiales</taxon>
        <taxon>Rhizobiaceae</taxon>
        <taxon>Rhizobium/Agrobacterium group</taxon>
        <taxon>Rhizobium</taxon>
    </lineage>
</organism>
<protein>
    <submittedName>
        <fullName evidence="1">Uncharacterized protein</fullName>
    </submittedName>
</protein>
<evidence type="ECO:0000313" key="1">
    <source>
        <dbReference type="EMBL" id="AUW46740.1"/>
    </source>
</evidence>
<dbReference type="AlphaFoldDB" id="A0A2K9ZEW9"/>
<evidence type="ECO:0000313" key="2">
    <source>
        <dbReference type="Proteomes" id="UP000238523"/>
    </source>
</evidence>